<feature type="transmembrane region" description="Helical" evidence="2">
    <location>
        <begin position="162"/>
        <end position="182"/>
    </location>
</feature>
<comment type="caution">
    <text evidence="3">The sequence shown here is derived from an EMBL/GenBank/DDBJ whole genome shotgun (WGS) entry which is preliminary data.</text>
</comment>
<feature type="compositionally biased region" description="Acidic residues" evidence="1">
    <location>
        <begin position="246"/>
        <end position="265"/>
    </location>
</feature>
<organism evidence="3 4">
    <name type="scientific">Anaerococcus tetradius</name>
    <dbReference type="NCBI Taxonomy" id="33036"/>
    <lineage>
        <taxon>Bacteria</taxon>
        <taxon>Bacillati</taxon>
        <taxon>Bacillota</taxon>
        <taxon>Tissierellia</taxon>
        <taxon>Tissierellales</taxon>
        <taxon>Peptoniphilaceae</taxon>
        <taxon>Anaerococcus</taxon>
    </lineage>
</organism>
<feature type="transmembrane region" description="Helical" evidence="2">
    <location>
        <begin position="15"/>
        <end position="37"/>
    </location>
</feature>
<evidence type="ECO:0000256" key="1">
    <source>
        <dbReference type="SAM" id="MobiDB-lite"/>
    </source>
</evidence>
<dbReference type="EMBL" id="LRPM01000071">
    <property type="protein sequence ID" value="KWZ76686.1"/>
    <property type="molecule type" value="Genomic_DNA"/>
</dbReference>
<dbReference type="AlphaFoldDB" id="A0A133KAT5"/>
<dbReference type="STRING" id="33036.HMPREF3200_01639"/>
<gene>
    <name evidence="3" type="ORF">HMPREF3200_01639</name>
</gene>
<keyword evidence="2" id="KW-1133">Transmembrane helix</keyword>
<evidence type="ECO:0000313" key="3">
    <source>
        <dbReference type="EMBL" id="KWZ76686.1"/>
    </source>
</evidence>
<reference evidence="4" key="1">
    <citation type="submission" date="2016-01" db="EMBL/GenBank/DDBJ databases">
        <authorList>
            <person name="Mitreva M."/>
            <person name="Pepin K.H."/>
            <person name="Mihindukulasuriya K.A."/>
            <person name="Fulton R."/>
            <person name="Fronick C."/>
            <person name="O'Laughlin M."/>
            <person name="Miner T."/>
            <person name="Herter B."/>
            <person name="Rosa B.A."/>
            <person name="Cordes M."/>
            <person name="Tomlinson C."/>
            <person name="Wollam A."/>
            <person name="Palsikar V.B."/>
            <person name="Mardis E.R."/>
            <person name="Wilson R.K."/>
        </authorList>
    </citation>
    <scope>NUCLEOTIDE SEQUENCE [LARGE SCALE GENOMIC DNA]</scope>
    <source>
        <strain evidence="4">MJR8151</strain>
    </source>
</reference>
<dbReference type="PATRIC" id="fig|33036.3.peg.1622"/>
<dbReference type="Proteomes" id="UP000070383">
    <property type="component" value="Unassembled WGS sequence"/>
</dbReference>
<evidence type="ECO:0000256" key="2">
    <source>
        <dbReference type="SAM" id="Phobius"/>
    </source>
</evidence>
<evidence type="ECO:0000313" key="4">
    <source>
        <dbReference type="Proteomes" id="UP000070383"/>
    </source>
</evidence>
<proteinExistence type="predicted"/>
<keyword evidence="2" id="KW-0472">Membrane</keyword>
<protein>
    <submittedName>
        <fullName evidence="3">Chain length determinant protein</fullName>
    </submittedName>
</protein>
<name>A0A133KAT5_9FIRM</name>
<feature type="region of interest" description="Disordered" evidence="1">
    <location>
        <begin position="236"/>
        <end position="282"/>
    </location>
</feature>
<accession>A0A133KAT5</accession>
<keyword evidence="2" id="KW-0812">Transmembrane</keyword>
<sequence>MQRILEVKMKEKRSLFSAIPAGLIWGILAAVVFYFALSYSGFNEYKAKSKIITTDLESVNENASDAKTYAATINSNKIKKTVLDNLGIDMSLGMLDTKLKIEPIEGSSVVDIVVTDTNKQRAEDIADEYADLAVRVIGNIYGTKAQVMEYSYQSAGKVNNGITYSAIIGLAVFILATLIGMIRVNSFNNKVLLARAKNTILDEEDQEPYEASDEDYEGIVSDGKREVKNGRMSFRKEAKEDYSYQDNDESNDNDYDNDNDDDFDYLDTKSQELPDFDKENPAETIVIDKNEILYGINRQNKVEEDIIIKDYPILGKLPPYSKGELDV</sequence>
<keyword evidence="4" id="KW-1185">Reference proteome</keyword>
<dbReference type="OrthoDB" id="1693089at2"/>
<feature type="compositionally biased region" description="Basic and acidic residues" evidence="1">
    <location>
        <begin position="266"/>
        <end position="282"/>
    </location>
</feature>